<keyword evidence="2" id="KW-0812">Transmembrane</keyword>
<keyword evidence="2" id="KW-0472">Membrane</keyword>
<evidence type="ECO:0000313" key="3">
    <source>
        <dbReference type="EMBL" id="RZU76556.1"/>
    </source>
</evidence>
<protein>
    <recommendedName>
        <fullName evidence="5">DUF4760 domain-containing protein</fullName>
    </recommendedName>
</protein>
<name>A0A4V2GDN0_9ACTN</name>
<accession>A0A4V2GDN0</accession>
<keyword evidence="4" id="KW-1185">Reference proteome</keyword>
<reference evidence="3 4" key="1">
    <citation type="submission" date="2019-02" db="EMBL/GenBank/DDBJ databases">
        <title>Sequencing the genomes of 1000 actinobacteria strains.</title>
        <authorList>
            <person name="Klenk H.-P."/>
        </authorList>
    </citation>
    <scope>NUCLEOTIDE SEQUENCE [LARGE SCALE GENOMIC DNA]</scope>
    <source>
        <strain evidence="3 4">DSM 45612</strain>
    </source>
</reference>
<evidence type="ECO:0000256" key="2">
    <source>
        <dbReference type="SAM" id="Phobius"/>
    </source>
</evidence>
<feature type="region of interest" description="Disordered" evidence="1">
    <location>
        <begin position="214"/>
        <end position="237"/>
    </location>
</feature>
<sequence>MARAQPYGALLHRPSTMYLMDSGQASINLVAIIISILALGISSFLTLRQAALARQANQISIFVDLLSEVRSVDFRRREQAVWQNLPQHSAAGGFDQLPEEDRVNAEVVCSYYSALAYCIAIGVLDHDLALAPIQSRLIATWETVHPFVIGERERADYGSSYFSLLEDFVMQAKRTDIRRAEERLSRRAFPDLRPNRRLRRTLLLRRPGVRADPSGVVPLNGRGDGDGSGAAVVEPGV</sequence>
<dbReference type="EMBL" id="SHLD01000001">
    <property type="protein sequence ID" value="RZU76556.1"/>
    <property type="molecule type" value="Genomic_DNA"/>
</dbReference>
<dbReference type="Proteomes" id="UP000294114">
    <property type="component" value="Unassembled WGS sequence"/>
</dbReference>
<proteinExistence type="predicted"/>
<gene>
    <name evidence="3" type="ORF">EV384_5218</name>
</gene>
<dbReference type="AlphaFoldDB" id="A0A4V2GDN0"/>
<evidence type="ECO:0000313" key="4">
    <source>
        <dbReference type="Proteomes" id="UP000294114"/>
    </source>
</evidence>
<dbReference type="InterPro" id="IPR031876">
    <property type="entry name" value="DUF4760"/>
</dbReference>
<feature type="transmembrane region" description="Helical" evidence="2">
    <location>
        <begin position="25"/>
        <end position="47"/>
    </location>
</feature>
<evidence type="ECO:0000256" key="1">
    <source>
        <dbReference type="SAM" id="MobiDB-lite"/>
    </source>
</evidence>
<evidence type="ECO:0008006" key="5">
    <source>
        <dbReference type="Google" id="ProtNLM"/>
    </source>
</evidence>
<keyword evidence="2" id="KW-1133">Transmembrane helix</keyword>
<comment type="caution">
    <text evidence="3">The sequence shown here is derived from an EMBL/GenBank/DDBJ whole genome shotgun (WGS) entry which is preliminary data.</text>
</comment>
<dbReference type="Pfam" id="PF15956">
    <property type="entry name" value="DUF4760"/>
    <property type="match status" value="1"/>
</dbReference>
<organism evidence="3 4">
    <name type="scientific">Micromonospora kangleipakensis</name>
    <dbReference type="NCBI Taxonomy" id="1077942"/>
    <lineage>
        <taxon>Bacteria</taxon>
        <taxon>Bacillati</taxon>
        <taxon>Actinomycetota</taxon>
        <taxon>Actinomycetes</taxon>
        <taxon>Micromonosporales</taxon>
        <taxon>Micromonosporaceae</taxon>
        <taxon>Micromonospora</taxon>
    </lineage>
</organism>